<dbReference type="Proteomes" id="UP000198324">
    <property type="component" value="Unassembled WGS sequence"/>
</dbReference>
<dbReference type="Gene3D" id="3.40.1030.10">
    <property type="entry name" value="Nucleoside phosphorylase/phosphoribosyltransferase catalytic domain"/>
    <property type="match status" value="1"/>
</dbReference>
<feature type="binding site" evidence="3">
    <location>
        <position position="97"/>
    </location>
    <ligand>
        <name>Mg(2+)</name>
        <dbReference type="ChEBI" id="CHEBI:18420"/>
        <label>1</label>
    </ligand>
</feature>
<dbReference type="InterPro" id="IPR036320">
    <property type="entry name" value="Glycosyl_Trfase_fam3_N_dom_sf"/>
</dbReference>
<feature type="binding site" evidence="3">
    <location>
        <begin position="95"/>
        <end position="98"/>
    </location>
    <ligand>
        <name>5-phospho-alpha-D-ribose 1-diphosphate</name>
        <dbReference type="ChEBI" id="CHEBI:58017"/>
    </ligand>
</feature>
<feature type="binding site" evidence="3">
    <location>
        <position position="116"/>
    </location>
    <ligand>
        <name>anthranilate</name>
        <dbReference type="ChEBI" id="CHEBI:16567"/>
        <label>1</label>
    </ligand>
</feature>
<accession>A0A239B4I2</accession>
<feature type="binding site" evidence="3">
    <location>
        <position position="85"/>
    </location>
    <ligand>
        <name>anthranilate</name>
        <dbReference type="ChEBI" id="CHEBI:16567"/>
        <label>1</label>
    </ligand>
</feature>
<dbReference type="Pfam" id="PF00591">
    <property type="entry name" value="Glycos_transf_3"/>
    <property type="match status" value="1"/>
</dbReference>
<dbReference type="InterPro" id="IPR017459">
    <property type="entry name" value="Glycosyl_Trfase_fam3_N_dom"/>
</dbReference>
<proteinExistence type="inferred from homology"/>
<keyword evidence="7" id="KW-1185">Reference proteome</keyword>
<dbReference type="Pfam" id="PF02885">
    <property type="entry name" value="Glycos_trans_3N"/>
    <property type="match status" value="1"/>
</dbReference>
<comment type="similarity">
    <text evidence="3">Belongs to the anthranilate phosphoribosyltransferase family.</text>
</comment>
<feature type="binding site" evidence="3">
    <location>
        <position position="236"/>
    </location>
    <ligand>
        <name>Mg(2+)</name>
        <dbReference type="ChEBI" id="CHEBI:18420"/>
        <label>1</label>
    </ligand>
</feature>
<dbReference type="GO" id="GO:0000162">
    <property type="term" value="P:L-tryptophan biosynthetic process"/>
    <property type="evidence" value="ECO:0007669"/>
    <property type="project" value="UniProtKB-UniRule"/>
</dbReference>
<comment type="function">
    <text evidence="3">Catalyzes the transfer of the phosphoribosyl group of 5-phosphorylribose-1-pyrophosphate (PRPP) to anthranilate to yield N-(5'-phosphoribosyl)-anthranilate (PRA).</text>
</comment>
<feature type="domain" description="Glycosyl transferase family 3 N-terminal" evidence="5">
    <location>
        <begin position="6"/>
        <end position="67"/>
    </location>
</feature>
<keyword evidence="3" id="KW-0460">Magnesium</keyword>
<evidence type="ECO:0000313" key="7">
    <source>
        <dbReference type="Proteomes" id="UP000198324"/>
    </source>
</evidence>
<dbReference type="SUPFAM" id="SSF47648">
    <property type="entry name" value="Nucleoside phosphorylase/phosphoribosyltransferase N-terminal domain"/>
    <property type="match status" value="1"/>
</dbReference>
<keyword evidence="2 3" id="KW-0808">Transferase</keyword>
<keyword evidence="3" id="KW-0822">Tryptophan biosynthesis</keyword>
<dbReference type="InterPro" id="IPR000312">
    <property type="entry name" value="Glycosyl_Trfase_fam3"/>
</dbReference>
<protein>
    <recommendedName>
        <fullName evidence="3">Anthranilate phosphoribosyltransferase</fullName>
        <ecNumber evidence="3">2.4.2.18</ecNumber>
    </recommendedName>
</protein>
<feature type="binding site" evidence="3">
    <location>
        <begin position="88"/>
        <end position="89"/>
    </location>
    <ligand>
        <name>5-phospho-alpha-D-ribose 1-diphosphate</name>
        <dbReference type="ChEBI" id="CHEBI:58017"/>
    </ligand>
</feature>
<keyword evidence="3" id="KW-0028">Amino-acid biosynthesis</keyword>
<dbReference type="EC" id="2.4.2.18" evidence="3"/>
<comment type="subunit">
    <text evidence="3">Homodimer.</text>
</comment>
<reference evidence="6 7" key="1">
    <citation type="submission" date="2017-06" db="EMBL/GenBank/DDBJ databases">
        <authorList>
            <person name="Kim H.J."/>
            <person name="Triplett B.A."/>
        </authorList>
    </citation>
    <scope>NUCLEOTIDE SEQUENCE [LARGE SCALE GENOMIC DNA]</scope>
    <source>
        <strain evidence="6 7">DSM 13116</strain>
    </source>
</reference>
<keyword evidence="1 3" id="KW-0328">Glycosyltransferase</keyword>
<feature type="binding site" evidence="3">
    <location>
        <position position="235"/>
    </location>
    <ligand>
        <name>Mg(2+)</name>
        <dbReference type="ChEBI" id="CHEBI:18420"/>
        <label>2</label>
    </ligand>
</feature>
<feature type="binding site" evidence="3">
    <location>
        <position position="125"/>
    </location>
    <ligand>
        <name>5-phospho-alpha-D-ribose 1-diphosphate</name>
        <dbReference type="ChEBI" id="CHEBI:58017"/>
    </ligand>
</feature>
<dbReference type="Gene3D" id="1.20.970.10">
    <property type="entry name" value="Transferase, Pyrimidine Nucleoside Phosphorylase, Chain C"/>
    <property type="match status" value="1"/>
</dbReference>
<name>A0A239B4I2_9BACT</name>
<dbReference type="PANTHER" id="PTHR43285">
    <property type="entry name" value="ANTHRANILATE PHOSPHORIBOSYLTRANSFERASE"/>
    <property type="match status" value="1"/>
</dbReference>
<dbReference type="GO" id="GO:0004048">
    <property type="term" value="F:anthranilate phosphoribosyltransferase activity"/>
    <property type="evidence" value="ECO:0007669"/>
    <property type="project" value="UniProtKB-UniRule"/>
</dbReference>
<organism evidence="6 7">
    <name type="scientific">Humidesulfovibrio mexicanus</name>
    <dbReference type="NCBI Taxonomy" id="147047"/>
    <lineage>
        <taxon>Bacteria</taxon>
        <taxon>Pseudomonadati</taxon>
        <taxon>Thermodesulfobacteriota</taxon>
        <taxon>Desulfovibrionia</taxon>
        <taxon>Desulfovibrionales</taxon>
        <taxon>Desulfovibrionaceae</taxon>
        <taxon>Humidesulfovibrio</taxon>
    </lineage>
</organism>
<dbReference type="InterPro" id="IPR035902">
    <property type="entry name" value="Nuc_phospho_transferase"/>
</dbReference>
<dbReference type="AlphaFoldDB" id="A0A239B4I2"/>
<evidence type="ECO:0000313" key="6">
    <source>
        <dbReference type="EMBL" id="SNS02876.1"/>
    </source>
</evidence>
<evidence type="ECO:0000256" key="2">
    <source>
        <dbReference type="ARBA" id="ARBA00022679"/>
    </source>
</evidence>
<dbReference type="HAMAP" id="MF_00211">
    <property type="entry name" value="TrpD"/>
    <property type="match status" value="1"/>
</dbReference>
<dbReference type="InterPro" id="IPR005940">
    <property type="entry name" value="Anthranilate_Pribosyl_Tfrase"/>
</dbReference>
<dbReference type="GO" id="GO:0005829">
    <property type="term" value="C:cytosol"/>
    <property type="evidence" value="ECO:0007669"/>
    <property type="project" value="TreeGrafter"/>
</dbReference>
<keyword evidence="3" id="KW-0479">Metal-binding</keyword>
<dbReference type="NCBIfam" id="TIGR01245">
    <property type="entry name" value="trpD"/>
    <property type="match status" value="1"/>
</dbReference>
<dbReference type="UniPathway" id="UPA00035">
    <property type="reaction ID" value="UER00041"/>
</dbReference>
<evidence type="ECO:0000259" key="4">
    <source>
        <dbReference type="Pfam" id="PF00591"/>
    </source>
</evidence>
<feature type="domain" description="Glycosyl transferase family 3" evidence="4">
    <location>
        <begin position="78"/>
        <end position="333"/>
    </location>
</feature>
<sequence>MTMDLRDILDALGNRADLTGEQAAFAFQQLFEGLLTPAQAGALLMGLRAKGETPVELAEAARAGLAKARLVTGLPTDKPVLDIVGTGGDRTSSFNCSTAVSLYLAALGHRVVKHGNRAVSSSSGSADALEGLGLPLSTPPDKVAAELAKSNFVFLFAPNYHPAFAHIAPVRRELGVRTLFNMMGPLLNPARPSHQLLGVGQPAALPLMAETLARTAPEVTALVIHGSAGAMAGFDELTPFGPTMGFEVAGGKTAPFRLDAAQYGLAGFSPQDVRVADKAAALAAIKAVLTGKGNPAMQAMTALNLGAALMLATGRPMEFCMAEARAAVADGAAREFVHD</sequence>
<feature type="binding site" evidence="3">
    <location>
        <position position="236"/>
    </location>
    <ligand>
        <name>Mg(2+)</name>
        <dbReference type="ChEBI" id="CHEBI:18420"/>
        <label>2</label>
    </ligand>
</feature>
<comment type="pathway">
    <text evidence="3">Amino-acid biosynthesis; L-tryptophan biosynthesis; L-tryptophan from chorismate: step 2/5.</text>
</comment>
<feature type="binding site" evidence="3">
    <location>
        <position position="93"/>
    </location>
    <ligand>
        <name>5-phospho-alpha-D-ribose 1-diphosphate</name>
        <dbReference type="ChEBI" id="CHEBI:58017"/>
    </ligand>
</feature>
<dbReference type="OrthoDB" id="9806430at2"/>
<comment type="caution">
    <text evidence="3">Lacks conserved residue(s) required for the propagation of feature annotation.</text>
</comment>
<feature type="binding site" evidence="3">
    <location>
        <position position="171"/>
    </location>
    <ligand>
        <name>anthranilate</name>
        <dbReference type="ChEBI" id="CHEBI:16567"/>
        <label>2</label>
    </ligand>
</feature>
<dbReference type="SUPFAM" id="SSF52418">
    <property type="entry name" value="Nucleoside phosphorylase/phosphoribosyltransferase catalytic domain"/>
    <property type="match status" value="1"/>
</dbReference>
<dbReference type="EMBL" id="FZOC01000004">
    <property type="protein sequence ID" value="SNS02876.1"/>
    <property type="molecule type" value="Genomic_DNA"/>
</dbReference>
<evidence type="ECO:0000259" key="5">
    <source>
        <dbReference type="Pfam" id="PF02885"/>
    </source>
</evidence>
<feature type="binding site" evidence="3">
    <location>
        <begin position="113"/>
        <end position="121"/>
    </location>
    <ligand>
        <name>5-phospho-alpha-D-ribose 1-diphosphate</name>
        <dbReference type="ChEBI" id="CHEBI:58017"/>
    </ligand>
</feature>
<dbReference type="GO" id="GO:0000287">
    <property type="term" value="F:magnesium ion binding"/>
    <property type="evidence" value="ECO:0007669"/>
    <property type="project" value="UniProtKB-UniRule"/>
</dbReference>
<keyword evidence="3" id="KW-0057">Aromatic amino acid biosynthesis</keyword>
<evidence type="ECO:0000256" key="1">
    <source>
        <dbReference type="ARBA" id="ARBA00022676"/>
    </source>
</evidence>
<dbReference type="PANTHER" id="PTHR43285:SF2">
    <property type="entry name" value="ANTHRANILATE PHOSPHORIBOSYLTRANSFERASE"/>
    <property type="match status" value="1"/>
</dbReference>
<feature type="binding site" evidence="3">
    <location>
        <position position="85"/>
    </location>
    <ligand>
        <name>5-phospho-alpha-D-ribose 1-diphosphate</name>
        <dbReference type="ChEBI" id="CHEBI:58017"/>
    </ligand>
</feature>
<gene>
    <name evidence="3" type="primary">trpD</name>
    <name evidence="6" type="ORF">SAMN04488503_2432</name>
</gene>
<evidence type="ECO:0000256" key="3">
    <source>
        <dbReference type="HAMAP-Rule" id="MF_00211"/>
    </source>
</evidence>
<comment type="catalytic activity">
    <reaction evidence="3">
        <text>N-(5-phospho-beta-D-ribosyl)anthranilate + diphosphate = 5-phospho-alpha-D-ribose 1-diphosphate + anthranilate</text>
        <dbReference type="Rhea" id="RHEA:11768"/>
        <dbReference type="ChEBI" id="CHEBI:16567"/>
        <dbReference type="ChEBI" id="CHEBI:18277"/>
        <dbReference type="ChEBI" id="CHEBI:33019"/>
        <dbReference type="ChEBI" id="CHEBI:58017"/>
        <dbReference type="EC" id="2.4.2.18"/>
    </reaction>
</comment>
<comment type="cofactor">
    <cofactor evidence="3">
        <name>Mg(2+)</name>
        <dbReference type="ChEBI" id="CHEBI:18420"/>
    </cofactor>
    <text evidence="3">Binds 2 magnesium ions per monomer.</text>
</comment>